<dbReference type="AlphaFoldDB" id="A0A0C2IE23"/>
<gene>
    <name evidence="1" type="ORF">UCMB321_3147</name>
</gene>
<dbReference type="EMBL" id="JXDG01000040">
    <property type="protein sequence ID" value="KIH83197.1"/>
    <property type="molecule type" value="Genomic_DNA"/>
</dbReference>
<proteinExistence type="predicted"/>
<accession>A0A0C2IE23</accession>
<sequence>MLGFTGSAHRQLGVVLGAVCGRPDRVFDCVHNYASVTSV</sequence>
<reference evidence="1 2" key="1">
    <citation type="submission" date="2015-01" db="EMBL/GenBank/DDBJ databases">
        <title>Complete genome of Pseudomonas batumici UCM B-321 producer of the batumin antibiotic with strong antistaphilococcal and potential anticancer activity.</title>
        <authorList>
            <person name="Klochko V.V."/>
            <person name="Zelena L.B."/>
            <person name="Elena K.A."/>
            <person name="Reva O.N."/>
        </authorList>
    </citation>
    <scope>NUCLEOTIDE SEQUENCE [LARGE SCALE GENOMIC DNA]</scope>
    <source>
        <strain evidence="1 2">UCM B-321</strain>
    </source>
</reference>
<keyword evidence="2" id="KW-1185">Reference proteome</keyword>
<name>A0A0C2IE23_9PSED</name>
<dbReference type="PATRIC" id="fig|226910.6.peg.3135"/>
<protein>
    <submittedName>
        <fullName evidence="1">Uncharacterized protein</fullName>
    </submittedName>
</protein>
<evidence type="ECO:0000313" key="1">
    <source>
        <dbReference type="EMBL" id="KIH83197.1"/>
    </source>
</evidence>
<evidence type="ECO:0000313" key="2">
    <source>
        <dbReference type="Proteomes" id="UP000031535"/>
    </source>
</evidence>
<dbReference type="Proteomes" id="UP000031535">
    <property type="component" value="Unassembled WGS sequence"/>
</dbReference>
<comment type="caution">
    <text evidence="1">The sequence shown here is derived from an EMBL/GenBank/DDBJ whole genome shotgun (WGS) entry which is preliminary data.</text>
</comment>
<organism evidence="1 2">
    <name type="scientific">Pseudomonas batumici</name>
    <dbReference type="NCBI Taxonomy" id="226910"/>
    <lineage>
        <taxon>Bacteria</taxon>
        <taxon>Pseudomonadati</taxon>
        <taxon>Pseudomonadota</taxon>
        <taxon>Gammaproteobacteria</taxon>
        <taxon>Pseudomonadales</taxon>
        <taxon>Pseudomonadaceae</taxon>
        <taxon>Pseudomonas</taxon>
    </lineage>
</organism>